<dbReference type="GeneID" id="28899684"/>
<organism evidence="2 3">
    <name type="scientific">Xylona heveae (strain CBS 132557 / TC161)</name>
    <dbReference type="NCBI Taxonomy" id="1328760"/>
    <lineage>
        <taxon>Eukaryota</taxon>
        <taxon>Fungi</taxon>
        <taxon>Dikarya</taxon>
        <taxon>Ascomycota</taxon>
        <taxon>Pezizomycotina</taxon>
        <taxon>Xylonomycetes</taxon>
        <taxon>Xylonales</taxon>
        <taxon>Xylonaceae</taxon>
        <taxon>Xylona</taxon>
    </lineage>
</organism>
<dbReference type="Pfam" id="PF00583">
    <property type="entry name" value="Acetyltransf_1"/>
    <property type="match status" value="1"/>
</dbReference>
<dbReference type="Proteomes" id="UP000076632">
    <property type="component" value="Unassembled WGS sequence"/>
</dbReference>
<dbReference type="SUPFAM" id="SSF55729">
    <property type="entry name" value="Acyl-CoA N-acyltransferases (Nat)"/>
    <property type="match status" value="1"/>
</dbReference>
<name>A0A164ZE90_XYLHT</name>
<feature type="domain" description="N-acetyltransferase" evidence="1">
    <location>
        <begin position="64"/>
        <end position="128"/>
    </location>
</feature>
<keyword evidence="3" id="KW-1185">Reference proteome</keyword>
<dbReference type="EMBL" id="KV407468">
    <property type="protein sequence ID" value="KZF18990.1"/>
    <property type="molecule type" value="Genomic_DNA"/>
</dbReference>
<accession>A0A164ZE90</accession>
<evidence type="ECO:0000259" key="1">
    <source>
        <dbReference type="Pfam" id="PF00583"/>
    </source>
</evidence>
<sequence length="249" mass="27964">MAKQVFEKFRGSEITDDILEGAAKLFNEHYGVWGKDPSNSNPTPKPGSHVKLSKSRLRDQYLPNNAYDCCYVRVTLDDRLAGNAFACRWRWQNKVVCWVTQLVVHADFREQGLARHLLEFLREDGDAVFGIMSSHPAACLAGARAFTGNISSVSPGFIQAYAQAIMNLSPIIYVRDAKLCGSLFDQKDTSGAISSVDTQFFVDHTEPLEVLKVVRQDRDWPLGELLDGCEFLFMVEVKPRGCLTRPQPF</sequence>
<dbReference type="InParanoid" id="A0A164ZE90"/>
<evidence type="ECO:0000313" key="2">
    <source>
        <dbReference type="EMBL" id="KZF18990.1"/>
    </source>
</evidence>
<dbReference type="AlphaFoldDB" id="A0A164ZE90"/>
<dbReference type="InterPro" id="IPR016181">
    <property type="entry name" value="Acyl_CoA_acyltransferase"/>
</dbReference>
<evidence type="ECO:0000313" key="3">
    <source>
        <dbReference type="Proteomes" id="UP000076632"/>
    </source>
</evidence>
<dbReference type="Gene3D" id="3.40.630.30">
    <property type="match status" value="1"/>
</dbReference>
<dbReference type="RefSeq" id="XP_018184545.1">
    <property type="nucleotide sequence ID" value="XM_018334547.1"/>
</dbReference>
<dbReference type="InterPro" id="IPR000182">
    <property type="entry name" value="GNAT_dom"/>
</dbReference>
<dbReference type="OrthoDB" id="2019666at2759"/>
<dbReference type="STRING" id="1328760.A0A164ZE90"/>
<protein>
    <recommendedName>
        <fullName evidence="1">N-acetyltransferase domain-containing protein</fullName>
    </recommendedName>
</protein>
<dbReference type="CDD" id="cd04301">
    <property type="entry name" value="NAT_SF"/>
    <property type="match status" value="1"/>
</dbReference>
<dbReference type="GO" id="GO:0016747">
    <property type="term" value="F:acyltransferase activity, transferring groups other than amino-acyl groups"/>
    <property type="evidence" value="ECO:0007669"/>
    <property type="project" value="InterPro"/>
</dbReference>
<reference evidence="2 3" key="1">
    <citation type="journal article" date="2016" name="Fungal Biol.">
        <title>The genome of Xylona heveae provides a window into fungal endophytism.</title>
        <authorList>
            <person name="Gazis R."/>
            <person name="Kuo A."/>
            <person name="Riley R."/>
            <person name="LaButti K."/>
            <person name="Lipzen A."/>
            <person name="Lin J."/>
            <person name="Amirebrahimi M."/>
            <person name="Hesse C.N."/>
            <person name="Spatafora J.W."/>
            <person name="Henrissat B."/>
            <person name="Hainaut M."/>
            <person name="Grigoriev I.V."/>
            <person name="Hibbett D.S."/>
        </authorList>
    </citation>
    <scope>NUCLEOTIDE SEQUENCE [LARGE SCALE GENOMIC DNA]</scope>
    <source>
        <strain evidence="2 3">TC161</strain>
    </source>
</reference>
<gene>
    <name evidence="2" type="ORF">L228DRAFT_264112</name>
</gene>
<proteinExistence type="predicted"/>
<dbReference type="OMA" id="NVCWITQ"/>